<dbReference type="KEGG" id="meme:HYG87_08465"/>
<protein>
    <submittedName>
        <fullName evidence="1">DUF2769 domain-containing protein</fullName>
    </submittedName>
</protein>
<sequence length="100" mass="11263">MSKVEFNTKNLEKCICKTCPVQAESSCVKEKNIKVQEMMEENMMPEPEMVPGLYCASGKAACSDLDTAKMCQCNECPLWDEYDLPEGLPMGYYCRDGEAQ</sequence>
<evidence type="ECO:0000313" key="2">
    <source>
        <dbReference type="Proteomes" id="UP000681041"/>
    </source>
</evidence>
<proteinExistence type="predicted"/>
<dbReference type="Proteomes" id="UP000681041">
    <property type="component" value="Chromosome"/>
</dbReference>
<organism evidence="1 2">
    <name type="scientific">Methanobacterium alkalithermotolerans</name>
    <dbReference type="NCBI Taxonomy" id="2731220"/>
    <lineage>
        <taxon>Archaea</taxon>
        <taxon>Methanobacteriati</taxon>
        <taxon>Methanobacteriota</taxon>
        <taxon>Methanomada group</taxon>
        <taxon>Methanobacteria</taxon>
        <taxon>Methanobacteriales</taxon>
        <taxon>Methanobacteriaceae</taxon>
        <taxon>Methanobacterium</taxon>
    </lineage>
</organism>
<dbReference type="EMBL" id="CP058560">
    <property type="protein sequence ID" value="QUH23790.1"/>
    <property type="molecule type" value="Genomic_DNA"/>
</dbReference>
<gene>
    <name evidence="1" type="ORF">HYG87_08465</name>
</gene>
<accession>A0A8T8KAE9</accession>
<dbReference type="AlphaFoldDB" id="A0A8T8KAE9"/>
<reference evidence="1" key="1">
    <citation type="submission" date="2020-07" db="EMBL/GenBank/DDBJ databases">
        <title>Methanobacterium. sp. MethCan genome.</title>
        <authorList>
            <person name="Postec A."/>
            <person name="Quemeneur M."/>
        </authorList>
    </citation>
    <scope>NUCLEOTIDE SEQUENCE</scope>
    <source>
        <strain evidence="1">MethCAN</strain>
    </source>
</reference>
<keyword evidence="2" id="KW-1185">Reference proteome</keyword>
<dbReference type="OrthoDB" id="71341at2157"/>
<evidence type="ECO:0000313" key="1">
    <source>
        <dbReference type="EMBL" id="QUH23790.1"/>
    </source>
</evidence>
<name>A0A8T8KAE9_9EURY</name>